<sequence length="153" mass="16709">MAGSLGHCGACRHPAPQILGIRIISPRKSVPDRWRKDMAASHGCASTRGGWGLPIPSVLSVARLPPKKRTQCACLSACLWGKLHVLIICEMVRQAEQSDSSSKLHSHAAQPRPMDSLSWLIKNRVDLLQGCKNKDELWKGLDPGVSCILGDRK</sequence>
<organism evidence="1 2">
    <name type="scientific">Dallia pectoralis</name>
    <name type="common">Alaska blackfish</name>
    <dbReference type="NCBI Taxonomy" id="75939"/>
    <lineage>
        <taxon>Eukaryota</taxon>
        <taxon>Metazoa</taxon>
        <taxon>Chordata</taxon>
        <taxon>Craniata</taxon>
        <taxon>Vertebrata</taxon>
        <taxon>Euteleostomi</taxon>
        <taxon>Actinopterygii</taxon>
        <taxon>Neopterygii</taxon>
        <taxon>Teleostei</taxon>
        <taxon>Protacanthopterygii</taxon>
        <taxon>Esociformes</taxon>
        <taxon>Umbridae</taxon>
        <taxon>Dallia</taxon>
    </lineage>
</organism>
<proteinExistence type="predicted"/>
<reference evidence="1" key="1">
    <citation type="submission" date="2021-05" db="EMBL/GenBank/DDBJ databases">
        <authorList>
            <person name="Pan Q."/>
            <person name="Jouanno E."/>
            <person name="Zahm M."/>
            <person name="Klopp C."/>
            <person name="Cabau C."/>
            <person name="Louis A."/>
            <person name="Berthelot C."/>
            <person name="Parey E."/>
            <person name="Roest Crollius H."/>
            <person name="Montfort J."/>
            <person name="Robinson-Rechavi M."/>
            <person name="Bouchez O."/>
            <person name="Lampietro C."/>
            <person name="Lopez Roques C."/>
            <person name="Donnadieu C."/>
            <person name="Postlethwait J."/>
            <person name="Bobe J."/>
            <person name="Dillon D."/>
            <person name="Chandos A."/>
            <person name="von Hippel F."/>
            <person name="Guiguen Y."/>
        </authorList>
    </citation>
    <scope>NUCLEOTIDE SEQUENCE</scope>
    <source>
        <strain evidence="1">YG-Jan2019</strain>
    </source>
</reference>
<dbReference type="EMBL" id="CM055763">
    <property type="protein sequence ID" value="KAJ7985238.1"/>
    <property type="molecule type" value="Genomic_DNA"/>
</dbReference>
<name>A0ACC2F1F5_DALPE</name>
<dbReference type="Proteomes" id="UP001157502">
    <property type="component" value="Chromosome 36"/>
</dbReference>
<comment type="caution">
    <text evidence="1">The sequence shown here is derived from an EMBL/GenBank/DDBJ whole genome shotgun (WGS) entry which is preliminary data.</text>
</comment>
<protein>
    <submittedName>
        <fullName evidence="1">Uncharacterized protein</fullName>
    </submittedName>
</protein>
<keyword evidence="2" id="KW-1185">Reference proteome</keyword>
<evidence type="ECO:0000313" key="2">
    <source>
        <dbReference type="Proteomes" id="UP001157502"/>
    </source>
</evidence>
<gene>
    <name evidence="1" type="ORF">DPEC_G00350010</name>
</gene>
<accession>A0ACC2F1F5</accession>
<evidence type="ECO:0000313" key="1">
    <source>
        <dbReference type="EMBL" id="KAJ7985238.1"/>
    </source>
</evidence>